<keyword evidence="1" id="KW-0472">Membrane</keyword>
<evidence type="ECO:0000259" key="2">
    <source>
        <dbReference type="PROSITE" id="PS51468"/>
    </source>
</evidence>
<feature type="transmembrane region" description="Helical" evidence="1">
    <location>
        <begin position="170"/>
        <end position="189"/>
    </location>
</feature>
<accession>A0A290QP41</accession>
<dbReference type="RefSeq" id="WP_096057870.1">
    <property type="nucleotide sequence ID" value="NZ_CP023344.1"/>
</dbReference>
<organism evidence="3 4">
    <name type="scientific">Nibricoccus aquaticus</name>
    <dbReference type="NCBI Taxonomy" id="2576891"/>
    <lineage>
        <taxon>Bacteria</taxon>
        <taxon>Pseudomonadati</taxon>
        <taxon>Verrucomicrobiota</taxon>
        <taxon>Opitutia</taxon>
        <taxon>Opitutales</taxon>
        <taxon>Opitutaceae</taxon>
        <taxon>Nibricoccus</taxon>
    </lineage>
</organism>
<reference evidence="3 4" key="1">
    <citation type="submission" date="2017-09" db="EMBL/GenBank/DDBJ databases">
        <title>Complete genome sequence of Verrucomicrobial strain HZ-65, isolated from freshwater.</title>
        <authorList>
            <person name="Choi A."/>
        </authorList>
    </citation>
    <scope>NUCLEOTIDE SEQUENCE [LARGE SCALE GENOMIC DNA]</scope>
    <source>
        <strain evidence="3 4">HZ-65</strain>
    </source>
</reference>
<evidence type="ECO:0000256" key="1">
    <source>
        <dbReference type="SAM" id="Phobius"/>
    </source>
</evidence>
<dbReference type="Proteomes" id="UP000217265">
    <property type="component" value="Chromosome"/>
</dbReference>
<feature type="transmembrane region" description="Helical" evidence="1">
    <location>
        <begin position="94"/>
        <end position="116"/>
    </location>
</feature>
<name>A0A290QP41_9BACT</name>
<dbReference type="Pfam" id="PF07589">
    <property type="entry name" value="PEP-CTERM"/>
    <property type="match status" value="1"/>
</dbReference>
<keyword evidence="1" id="KW-0812">Transmembrane</keyword>
<dbReference type="AlphaFoldDB" id="A0A290QP41"/>
<feature type="domain" description="VIT" evidence="2">
    <location>
        <begin position="358"/>
        <end position="487"/>
    </location>
</feature>
<sequence>MITWTESARNELERHVAAVRTRMIAVGADANEVSEDIERHVSEELTAQKIAVATPEDVRRVLARMGTIEAELVGVQDAGSGRNGDSPEEKNSSLVTFFCIALGVVLPVVALVFEFITRACSSEMFDPMPTLFHALMIALVPLANGLALYHAGRCASEGGRDAVIPRWLGLLNGAAVAVAALYAAMFALITPFAVLAVIFFGIGLLPLAPLMALITALICRTRLRRAQKTAGQAMHGWRAGVVIALLALVGLETPSILTEAGLRLARSERTETMQRGLHLLRAVGSEERLLQRCYPRNGAAMDLVGFVFSFGKHLPVEEARTIFYRVTGKPFNLVPMPERFGFGGRSRMSDDWVWDSNAGGEVVGQRLKGLALTESRIDGTVDADALTGYLEWTMVFKNTAGWQQEARAQIALPPGGVVSRLTLWVNGEEREAAFAGRSQVREAYQKVAIQQRRDPVLVTTKGPNRVQMQCFPVPANGEMKIRFGVTMPLRAISEGKAEMMLPRIIEQNFSVPDGVTHALWLESASPLALADGGLKPVRETNGLWSAHGAIALKNGEVLPLVMVSGNAERREHWAVHSQMPGKVFVQRLVEAERKAARELVVVIDGSQAMGPLIGEIADVIGAQDAAAKIRLLVAGDVVVSCPGRAPAEVAAWLRAQRFVGGQDNLDALSAAWDDAAAAGGEILWIHGTQPVGWQSFEGLSQKQTRRPKQVAIRAFAVVQGAQVILEKLDGVTRVTAAERWGTLREDLSAELGRALTGGGRNLERTMSDRTTPNLTLEQQEKGGHIARLWAADEIARLVAGGKRAEAVALAGKFQLVTAVSGAVVLETKAQFDAAGLAAIDPATAPSIPEPATVVLIMGGAAAVFVVWRKRKLRRAA</sequence>
<keyword evidence="4" id="KW-1185">Reference proteome</keyword>
<dbReference type="PROSITE" id="PS51468">
    <property type="entry name" value="VIT"/>
    <property type="match status" value="1"/>
</dbReference>
<evidence type="ECO:0000313" key="4">
    <source>
        <dbReference type="Proteomes" id="UP000217265"/>
    </source>
</evidence>
<feature type="transmembrane region" description="Helical" evidence="1">
    <location>
        <begin position="850"/>
        <end position="867"/>
    </location>
</feature>
<dbReference type="Pfam" id="PF08487">
    <property type="entry name" value="VIT"/>
    <property type="match status" value="1"/>
</dbReference>
<dbReference type="NCBIfam" id="TIGR02595">
    <property type="entry name" value="PEP_CTERM"/>
    <property type="match status" value="1"/>
</dbReference>
<evidence type="ECO:0000313" key="3">
    <source>
        <dbReference type="EMBL" id="ATC66242.1"/>
    </source>
</evidence>
<dbReference type="KEGG" id="vbh:CMV30_18915"/>
<dbReference type="InterPro" id="IPR013424">
    <property type="entry name" value="Ice-binding_C"/>
</dbReference>
<feature type="transmembrane region" description="Helical" evidence="1">
    <location>
        <begin position="239"/>
        <end position="257"/>
    </location>
</feature>
<feature type="transmembrane region" description="Helical" evidence="1">
    <location>
        <begin position="195"/>
        <end position="218"/>
    </location>
</feature>
<dbReference type="EMBL" id="CP023344">
    <property type="protein sequence ID" value="ATC66242.1"/>
    <property type="molecule type" value="Genomic_DNA"/>
</dbReference>
<protein>
    <recommendedName>
        <fullName evidence="2">VIT domain-containing protein</fullName>
    </recommendedName>
</protein>
<keyword evidence="1" id="KW-1133">Transmembrane helix</keyword>
<feature type="transmembrane region" description="Helical" evidence="1">
    <location>
        <begin position="128"/>
        <end position="149"/>
    </location>
</feature>
<dbReference type="InterPro" id="IPR013694">
    <property type="entry name" value="VIT"/>
</dbReference>
<dbReference type="OrthoDB" id="7592964at2"/>
<gene>
    <name evidence="3" type="ORF">CMV30_18915</name>
</gene>
<proteinExistence type="predicted"/>